<evidence type="ECO:0000256" key="4">
    <source>
        <dbReference type="SAM" id="MobiDB-lite"/>
    </source>
</evidence>
<sequence>MAVKNDKKRKFDSNKAEEAPSNSKRALKQARQSHRPHAEAVVAAKELWNKLRVKTNTDEQNAKMMKELMELLQGKFNRVALQHDASRVVQAAIQFGNQKQRKIVIKELCEGGNLIELAKSQYAHFVVLKMIKYSAKDEDSMRLIVKTFKGNMNKLAVHAVAARVVEFLFANFPSKKTSKLKLEFYGPRFGLFNDGSNVGGNPTIENLTKDNESAKEAALESLLALINKGIEKGLFSFAYFQQIVCEYVTAASPNDVRALCSSLVDHSIHFLSTRAGARVVAECVSYGTPKDRKRILKSLKGYTRSSLLHSDAYIAVLRILDVTDDTVNVQKASLAELQQLPEKQKKINVLGEEEGGDDDDEGKSPLLELALSDTGSKLFLMLLAKDEEARKKVFDPNELEILRPNPTVKEGDEEIPTSKKSANARRVELLQYMKNLLTECCISHADLLLQSRCGAKVLRGMYETYTSKELTDAIVEACENEDEEDDVGETMSIFEHAVGHLSIKNIVLSDANSKSKADSVTAGLIEKFKGTMIDDIASSNRGAFVLAALLSSDDSGVVLKEVKKQKKEIKSRIKQSTSMSKPSAGFEALLKSIES</sequence>
<dbReference type="InterPro" id="IPR011989">
    <property type="entry name" value="ARM-like"/>
</dbReference>
<keyword evidence="1" id="KW-0677">Repeat</keyword>
<dbReference type="PANTHER" id="PTHR13389">
    <property type="entry name" value="PUMILIO HOMOLOG 3"/>
    <property type="match status" value="1"/>
</dbReference>
<dbReference type="Pfam" id="PF00806">
    <property type="entry name" value="PUF"/>
    <property type="match status" value="3"/>
</dbReference>
<feature type="compositionally biased region" description="Basic residues" evidence="4">
    <location>
        <begin position="25"/>
        <end position="35"/>
    </location>
</feature>
<dbReference type="Pfam" id="PF08144">
    <property type="entry name" value="CPL"/>
    <property type="match status" value="1"/>
</dbReference>
<dbReference type="Gene3D" id="1.25.10.10">
    <property type="entry name" value="Leucine-rich Repeat Variant"/>
    <property type="match status" value="1"/>
</dbReference>
<dbReference type="InterPro" id="IPR016024">
    <property type="entry name" value="ARM-type_fold"/>
</dbReference>
<feature type="domain" description="PUM-HD" evidence="5">
    <location>
        <begin position="49"/>
        <end position="429"/>
    </location>
</feature>
<feature type="repeat" description="Pumilio" evidence="3">
    <location>
        <begin position="107"/>
        <end position="146"/>
    </location>
</feature>
<proteinExistence type="predicted"/>
<dbReference type="InterPro" id="IPR033133">
    <property type="entry name" value="PUM-HD"/>
</dbReference>
<dbReference type="PROSITE" id="PS50303">
    <property type="entry name" value="PUM_HD"/>
    <property type="match status" value="1"/>
</dbReference>
<feature type="region of interest" description="Disordered" evidence="4">
    <location>
        <begin position="1"/>
        <end position="39"/>
    </location>
</feature>
<dbReference type="Proteomes" id="UP001054902">
    <property type="component" value="Unassembled WGS sequence"/>
</dbReference>
<keyword evidence="2" id="KW-0694">RNA-binding</keyword>
<protein>
    <submittedName>
        <fullName evidence="6">ARM repeat-containing protein</fullName>
    </submittedName>
</protein>
<dbReference type="InterPro" id="IPR001313">
    <property type="entry name" value="Pumilio_RNA-bd_rpt"/>
</dbReference>
<organism evidence="6 7">
    <name type="scientific">Chaetoceros tenuissimus</name>
    <dbReference type="NCBI Taxonomy" id="426638"/>
    <lineage>
        <taxon>Eukaryota</taxon>
        <taxon>Sar</taxon>
        <taxon>Stramenopiles</taxon>
        <taxon>Ochrophyta</taxon>
        <taxon>Bacillariophyta</taxon>
        <taxon>Coscinodiscophyceae</taxon>
        <taxon>Chaetocerotophycidae</taxon>
        <taxon>Chaetocerotales</taxon>
        <taxon>Chaetocerotaceae</taxon>
        <taxon>Chaetoceros</taxon>
    </lineage>
</organism>
<name>A0AAD3HBW2_9STRA</name>
<accession>A0AAD3HBW2</accession>
<dbReference type="EMBL" id="BLLK01000060">
    <property type="protein sequence ID" value="GFH58097.1"/>
    <property type="molecule type" value="Genomic_DNA"/>
</dbReference>
<dbReference type="GO" id="GO:0003729">
    <property type="term" value="F:mRNA binding"/>
    <property type="evidence" value="ECO:0007669"/>
    <property type="project" value="TreeGrafter"/>
</dbReference>
<dbReference type="SUPFAM" id="SSF48371">
    <property type="entry name" value="ARM repeat"/>
    <property type="match status" value="1"/>
</dbReference>
<keyword evidence="7" id="KW-1185">Reference proteome</keyword>
<dbReference type="GO" id="GO:0005730">
    <property type="term" value="C:nucleolus"/>
    <property type="evidence" value="ECO:0007669"/>
    <property type="project" value="TreeGrafter"/>
</dbReference>
<evidence type="ECO:0000256" key="2">
    <source>
        <dbReference type="ARBA" id="ARBA00022884"/>
    </source>
</evidence>
<comment type="caution">
    <text evidence="6">The sequence shown here is derived from an EMBL/GenBank/DDBJ whole genome shotgun (WGS) entry which is preliminary data.</text>
</comment>
<evidence type="ECO:0000256" key="3">
    <source>
        <dbReference type="PROSITE-ProRule" id="PRU00317"/>
    </source>
</evidence>
<reference evidence="6 7" key="1">
    <citation type="journal article" date="2021" name="Sci. Rep.">
        <title>The genome of the diatom Chaetoceros tenuissimus carries an ancient integrated fragment of an extant virus.</title>
        <authorList>
            <person name="Hongo Y."/>
            <person name="Kimura K."/>
            <person name="Takaki Y."/>
            <person name="Yoshida Y."/>
            <person name="Baba S."/>
            <person name="Kobayashi G."/>
            <person name="Nagasaki K."/>
            <person name="Hano T."/>
            <person name="Tomaru Y."/>
        </authorList>
    </citation>
    <scope>NUCLEOTIDE SEQUENCE [LARGE SCALE GENOMIC DNA]</scope>
    <source>
        <strain evidence="6 7">NIES-3715</strain>
    </source>
</reference>
<dbReference type="PANTHER" id="PTHR13389:SF0">
    <property type="entry name" value="PUMILIO HOMOLOG 3"/>
    <property type="match status" value="1"/>
</dbReference>
<evidence type="ECO:0000256" key="1">
    <source>
        <dbReference type="ARBA" id="ARBA00022737"/>
    </source>
</evidence>
<evidence type="ECO:0000313" key="6">
    <source>
        <dbReference type="EMBL" id="GFH58097.1"/>
    </source>
</evidence>
<dbReference type="SMART" id="SM00025">
    <property type="entry name" value="Pumilio"/>
    <property type="match status" value="5"/>
</dbReference>
<evidence type="ECO:0000313" key="7">
    <source>
        <dbReference type="Proteomes" id="UP001054902"/>
    </source>
</evidence>
<dbReference type="GO" id="GO:0006417">
    <property type="term" value="P:regulation of translation"/>
    <property type="evidence" value="ECO:0007669"/>
    <property type="project" value="TreeGrafter"/>
</dbReference>
<feature type="compositionally biased region" description="Basic and acidic residues" evidence="4">
    <location>
        <begin position="9"/>
        <end position="18"/>
    </location>
</feature>
<dbReference type="InterPro" id="IPR040059">
    <property type="entry name" value="PUM3"/>
</dbReference>
<dbReference type="InterPro" id="IPR012959">
    <property type="entry name" value="CPL_dom"/>
</dbReference>
<dbReference type="PROSITE" id="PS50302">
    <property type="entry name" value="PUM"/>
    <property type="match status" value="2"/>
</dbReference>
<dbReference type="AlphaFoldDB" id="A0AAD3HBW2"/>
<evidence type="ECO:0000259" key="5">
    <source>
        <dbReference type="PROSITE" id="PS50303"/>
    </source>
</evidence>
<gene>
    <name evidence="6" type="ORF">CTEN210_14573</name>
</gene>
<feature type="repeat" description="Pumilio" evidence="3">
    <location>
        <begin position="70"/>
        <end position="106"/>
    </location>
</feature>